<accession>A0ABN7T978</accession>
<dbReference type="Proteomes" id="UP001158576">
    <property type="component" value="Chromosome 2"/>
</dbReference>
<gene>
    <name evidence="1" type="ORF">OKIOD_LOCUS15209</name>
</gene>
<dbReference type="EMBL" id="OU015567">
    <property type="protein sequence ID" value="CAG5112201.1"/>
    <property type="molecule type" value="Genomic_DNA"/>
</dbReference>
<evidence type="ECO:0000313" key="2">
    <source>
        <dbReference type="Proteomes" id="UP001158576"/>
    </source>
</evidence>
<sequence>MDTPHFLANSPVSNMCSHSRCQINRQIRDIWDQNRCSAFALTVKKRECLLLKKIQVLETILVLSDASSSDVSSAAASFLTASTI</sequence>
<keyword evidence="2" id="KW-1185">Reference proteome</keyword>
<name>A0ABN7T978_OIKDI</name>
<protein>
    <submittedName>
        <fullName evidence="1">Oidioi.mRNA.OKI2018_I69.chr2.g6444.t1.cds</fullName>
    </submittedName>
</protein>
<organism evidence="1 2">
    <name type="scientific">Oikopleura dioica</name>
    <name type="common">Tunicate</name>
    <dbReference type="NCBI Taxonomy" id="34765"/>
    <lineage>
        <taxon>Eukaryota</taxon>
        <taxon>Metazoa</taxon>
        <taxon>Chordata</taxon>
        <taxon>Tunicata</taxon>
        <taxon>Appendicularia</taxon>
        <taxon>Copelata</taxon>
        <taxon>Oikopleuridae</taxon>
        <taxon>Oikopleura</taxon>
    </lineage>
</organism>
<proteinExistence type="predicted"/>
<evidence type="ECO:0000313" key="1">
    <source>
        <dbReference type="EMBL" id="CAG5112201.1"/>
    </source>
</evidence>
<reference evidence="1 2" key="1">
    <citation type="submission" date="2021-04" db="EMBL/GenBank/DDBJ databases">
        <authorList>
            <person name="Bliznina A."/>
        </authorList>
    </citation>
    <scope>NUCLEOTIDE SEQUENCE [LARGE SCALE GENOMIC DNA]</scope>
</reference>